<reference evidence="22" key="1">
    <citation type="submission" date="2019-12" db="EMBL/GenBank/DDBJ databases">
        <title>Genome sequencing and annotation of Brassica cretica.</title>
        <authorList>
            <person name="Studholme D.J."/>
            <person name="Sarris P."/>
        </authorList>
    </citation>
    <scope>NUCLEOTIDE SEQUENCE</scope>
    <source>
        <strain evidence="22">PFS-109/04</strain>
        <tissue evidence="22">Leaf</tissue>
    </source>
</reference>
<evidence type="ECO:0000256" key="12">
    <source>
        <dbReference type="ARBA" id="ARBA00022840"/>
    </source>
</evidence>
<dbReference type="GO" id="GO:0005524">
    <property type="term" value="F:ATP binding"/>
    <property type="evidence" value="ECO:0007669"/>
    <property type="project" value="UniProtKB-UniRule"/>
</dbReference>
<dbReference type="CDD" id="cd14066">
    <property type="entry name" value="STKc_IRAK"/>
    <property type="match status" value="1"/>
</dbReference>
<organism evidence="22 23">
    <name type="scientific">Brassica cretica</name>
    <name type="common">Mustard</name>
    <dbReference type="NCBI Taxonomy" id="69181"/>
    <lineage>
        <taxon>Eukaryota</taxon>
        <taxon>Viridiplantae</taxon>
        <taxon>Streptophyta</taxon>
        <taxon>Embryophyta</taxon>
        <taxon>Tracheophyta</taxon>
        <taxon>Spermatophyta</taxon>
        <taxon>Magnoliopsida</taxon>
        <taxon>eudicotyledons</taxon>
        <taxon>Gunneridae</taxon>
        <taxon>Pentapetalae</taxon>
        <taxon>rosids</taxon>
        <taxon>malvids</taxon>
        <taxon>Brassicales</taxon>
        <taxon>Brassicaceae</taxon>
        <taxon>Brassiceae</taxon>
        <taxon>Brassica</taxon>
    </lineage>
</organism>
<evidence type="ECO:0000256" key="8">
    <source>
        <dbReference type="ARBA" id="ARBA00022723"/>
    </source>
</evidence>
<dbReference type="SMART" id="SM00220">
    <property type="entry name" value="S_TKc"/>
    <property type="match status" value="1"/>
</dbReference>
<dbReference type="GO" id="GO:0005506">
    <property type="term" value="F:iron ion binding"/>
    <property type="evidence" value="ECO:0007669"/>
    <property type="project" value="InterPro"/>
</dbReference>
<keyword evidence="4" id="KW-0723">Serine/threonine-protein kinase</keyword>
<keyword evidence="9" id="KW-0732">Signal</keyword>
<evidence type="ECO:0000256" key="7">
    <source>
        <dbReference type="ARBA" id="ARBA00022692"/>
    </source>
</evidence>
<dbReference type="InterPro" id="IPR017441">
    <property type="entry name" value="Protein_kinase_ATP_BS"/>
</dbReference>
<dbReference type="Pfam" id="PF00069">
    <property type="entry name" value="Pkinase"/>
    <property type="match status" value="1"/>
</dbReference>
<evidence type="ECO:0000256" key="5">
    <source>
        <dbReference type="ARBA" id="ARBA00022617"/>
    </source>
</evidence>
<evidence type="ECO:0000313" key="23">
    <source>
        <dbReference type="Proteomes" id="UP000712600"/>
    </source>
</evidence>
<dbReference type="PANTHER" id="PTHR47947:SF62">
    <property type="entry name" value="CYTOCHROME P450, FAMILY 81, SUBFAMILY D, POLYPEPTIDE 5"/>
    <property type="match status" value="1"/>
</dbReference>
<dbReference type="GO" id="GO:0004497">
    <property type="term" value="F:monooxygenase activity"/>
    <property type="evidence" value="ECO:0007669"/>
    <property type="project" value="UniProtKB-KW"/>
</dbReference>
<evidence type="ECO:0000256" key="18">
    <source>
        <dbReference type="ARBA" id="ARBA00023180"/>
    </source>
</evidence>
<evidence type="ECO:0000256" key="1">
    <source>
        <dbReference type="ARBA" id="ARBA00001971"/>
    </source>
</evidence>
<keyword evidence="12 20" id="KW-0067">ATP-binding</keyword>
<keyword evidence="15 19" id="KW-0408">Iron</keyword>
<comment type="caution">
    <text evidence="22">The sequence shown here is derived from an EMBL/GenBank/DDBJ whole genome shotgun (WGS) entry which is preliminary data.</text>
</comment>
<keyword evidence="10 20" id="KW-0547">Nucleotide-binding</keyword>
<dbReference type="PRINTS" id="PR00463">
    <property type="entry name" value="EP450I"/>
</dbReference>
<feature type="binding site" evidence="20">
    <location>
        <position position="458"/>
    </location>
    <ligand>
        <name>ATP</name>
        <dbReference type="ChEBI" id="CHEBI:30616"/>
    </ligand>
</feature>
<dbReference type="GO" id="GO:0016020">
    <property type="term" value="C:membrane"/>
    <property type="evidence" value="ECO:0007669"/>
    <property type="project" value="UniProtKB-SubCell"/>
</dbReference>
<dbReference type="InterPro" id="IPR050651">
    <property type="entry name" value="Plant_Cytochrome_P450_Monoox"/>
</dbReference>
<evidence type="ECO:0000313" key="22">
    <source>
        <dbReference type="EMBL" id="KAF3513766.1"/>
    </source>
</evidence>
<dbReference type="FunFam" id="3.30.200.20:FF:000039">
    <property type="entry name" value="receptor-like protein kinase FERONIA"/>
    <property type="match status" value="1"/>
</dbReference>
<evidence type="ECO:0000256" key="10">
    <source>
        <dbReference type="ARBA" id="ARBA00022741"/>
    </source>
</evidence>
<evidence type="ECO:0000256" key="17">
    <source>
        <dbReference type="ARBA" id="ARBA00023136"/>
    </source>
</evidence>
<dbReference type="PROSITE" id="PS00107">
    <property type="entry name" value="PROTEIN_KINASE_ATP"/>
    <property type="match status" value="1"/>
</dbReference>
<keyword evidence="17" id="KW-0472">Membrane</keyword>
<keyword evidence="13" id="KW-1133">Transmembrane helix</keyword>
<protein>
    <recommendedName>
        <fullName evidence="21">Protein kinase domain-containing protein</fullName>
    </recommendedName>
</protein>
<comment type="subcellular location">
    <subcellularLocation>
        <location evidence="2">Membrane</location>
        <topology evidence="2">Single-pass type I membrane protein</topology>
    </subcellularLocation>
</comment>
<dbReference type="GO" id="GO:0016705">
    <property type="term" value="F:oxidoreductase activity, acting on paired donors, with incorporation or reduction of molecular oxygen"/>
    <property type="evidence" value="ECO:0007669"/>
    <property type="project" value="InterPro"/>
</dbReference>
<evidence type="ECO:0000256" key="13">
    <source>
        <dbReference type="ARBA" id="ARBA00022989"/>
    </source>
</evidence>
<dbReference type="InterPro" id="IPR002401">
    <property type="entry name" value="Cyt_P450_E_grp-I"/>
</dbReference>
<dbReference type="InterPro" id="IPR036396">
    <property type="entry name" value="Cyt_P450_sf"/>
</dbReference>
<dbReference type="EMBL" id="QGKX02001521">
    <property type="protein sequence ID" value="KAF3513766.1"/>
    <property type="molecule type" value="Genomic_DNA"/>
</dbReference>
<comment type="similarity">
    <text evidence="3">Belongs to the cytochrome P450 family.</text>
</comment>
<evidence type="ECO:0000256" key="3">
    <source>
        <dbReference type="ARBA" id="ARBA00010617"/>
    </source>
</evidence>
<dbReference type="Proteomes" id="UP000712600">
    <property type="component" value="Unassembled WGS sequence"/>
</dbReference>
<evidence type="ECO:0000256" key="11">
    <source>
        <dbReference type="ARBA" id="ARBA00022777"/>
    </source>
</evidence>
<evidence type="ECO:0000256" key="19">
    <source>
        <dbReference type="PIRSR" id="PIRSR602401-1"/>
    </source>
</evidence>
<keyword evidence="11" id="KW-0418">Kinase</keyword>
<keyword evidence="18" id="KW-0325">Glycoprotein</keyword>
<dbReference type="InterPro" id="IPR001128">
    <property type="entry name" value="Cyt_P450"/>
</dbReference>
<dbReference type="Gene3D" id="3.30.200.20">
    <property type="entry name" value="Phosphorylase Kinase, domain 1"/>
    <property type="match status" value="1"/>
</dbReference>
<keyword evidence="5 19" id="KW-0349">Heme</keyword>
<dbReference type="InterPro" id="IPR011009">
    <property type="entry name" value="Kinase-like_dom_sf"/>
</dbReference>
<keyword evidence="8 19" id="KW-0479">Metal-binding</keyword>
<dbReference type="Pfam" id="PF00067">
    <property type="entry name" value="p450"/>
    <property type="match status" value="1"/>
</dbReference>
<keyword evidence="14" id="KW-0560">Oxidoreductase</keyword>
<feature type="domain" description="Protein kinase" evidence="21">
    <location>
        <begin position="430"/>
        <end position="703"/>
    </location>
</feature>
<evidence type="ECO:0000256" key="14">
    <source>
        <dbReference type="ARBA" id="ARBA00023002"/>
    </source>
</evidence>
<dbReference type="InterPro" id="IPR000719">
    <property type="entry name" value="Prot_kinase_dom"/>
</dbReference>
<dbReference type="SUPFAM" id="SSF56112">
    <property type="entry name" value="Protein kinase-like (PK-like)"/>
    <property type="match status" value="1"/>
</dbReference>
<dbReference type="PANTHER" id="PTHR47947">
    <property type="entry name" value="CYTOCHROME P450 82C3-RELATED"/>
    <property type="match status" value="1"/>
</dbReference>
<proteinExistence type="inferred from homology"/>
<evidence type="ECO:0000256" key="16">
    <source>
        <dbReference type="ARBA" id="ARBA00023033"/>
    </source>
</evidence>
<sequence>MLKRILGPPLLTTPGQPISELPAISDVGLGLAVFWLEMEATYAGVNDMGQVGFAKVELRSLFGNFNINNILRMIAGKRFYGDEAEQGDEAKRVRQLLDEAVSSAGVGHASDYVPFLRWFTSYEKGVKKLAVRVDEFLQGLLDDKRAQKEKGNTMIDHLLSLQEIEPDYYTDVTVKGLVVVMIFAGNVTLTRTLEWAMLNLLNHPEVLKKAKTEIDTKIGLDRLIDEPDAKNLPYLQCIISEIFRLYPPAPLLAPHRATEDCIIGGYDFPRGTTLIANVWAIHRDPNIWEEPEKFKPERFERKGEDQTLMPFGMGRRACPGSGLAQRVVNLALGSMIQCFDWERTGEEFVDISEATTMRPATPLLAMCRARPLVHKILNAPFETEKDPFGIFKDALGSNQEGAFLSSSHRPITAKYSVHKTAHDSLATNNFDETWLIGKGGFGDVYKAILPDGSRAAIKRAKTGSGQGILEFQTEIQVLSRIRHKHLVALKGYCEENSEMILVYEYMEKGTLKEHLYGSDLPALSWKQRLEICTGAAKGLQYLHSGSEGIIHRDVKSTNILLDENNVAKVADFGLSKLAVRNQDSINISTNIKGTFGYLDPEYLETHILTEKSDVYAFGVVLLEALCARPALDRCLPHEQVNLAEWAMFCKSKGILDEVLDPKLVGQIEPSSLRKFMEITDKCLKEYGEERPNMADVIWDLEYALQLHMMPIQREPHEDSSVTISDGGGGSSLVVPRLMVSDSFSSSSFVQKKSSYGGTDS</sequence>
<dbReference type="Gene3D" id="1.10.630.10">
    <property type="entry name" value="Cytochrome P450"/>
    <property type="match status" value="1"/>
</dbReference>
<dbReference type="PROSITE" id="PS00086">
    <property type="entry name" value="CYTOCHROME_P450"/>
    <property type="match status" value="1"/>
</dbReference>
<gene>
    <name evidence="22" type="ORF">F2Q69_00002511</name>
</gene>
<dbReference type="GO" id="GO:0020037">
    <property type="term" value="F:heme binding"/>
    <property type="evidence" value="ECO:0007669"/>
    <property type="project" value="InterPro"/>
</dbReference>
<evidence type="ECO:0000256" key="15">
    <source>
        <dbReference type="ARBA" id="ARBA00023004"/>
    </source>
</evidence>
<evidence type="ECO:0000256" key="6">
    <source>
        <dbReference type="ARBA" id="ARBA00022679"/>
    </source>
</evidence>
<dbReference type="FunFam" id="1.10.510.10:FF:000252">
    <property type="entry name" value="Receptor-like protein kinase FERONIA"/>
    <property type="match status" value="1"/>
</dbReference>
<keyword evidence="6" id="KW-0808">Transferase</keyword>
<dbReference type="GO" id="GO:0004674">
    <property type="term" value="F:protein serine/threonine kinase activity"/>
    <property type="evidence" value="ECO:0007669"/>
    <property type="project" value="UniProtKB-KW"/>
</dbReference>
<feature type="binding site" description="axial binding residue" evidence="19">
    <location>
        <position position="318"/>
    </location>
    <ligand>
        <name>heme</name>
        <dbReference type="ChEBI" id="CHEBI:30413"/>
    </ligand>
    <ligandPart>
        <name>Fe</name>
        <dbReference type="ChEBI" id="CHEBI:18248"/>
    </ligandPart>
</feature>
<keyword evidence="16" id="KW-0503">Monooxygenase</keyword>
<name>A0A8S9PCB7_BRACR</name>
<evidence type="ECO:0000259" key="21">
    <source>
        <dbReference type="PROSITE" id="PS50011"/>
    </source>
</evidence>
<keyword evidence="7" id="KW-0812">Transmembrane</keyword>
<dbReference type="InterPro" id="IPR017972">
    <property type="entry name" value="Cyt_P450_CS"/>
</dbReference>
<dbReference type="PROSITE" id="PS50011">
    <property type="entry name" value="PROTEIN_KINASE_DOM"/>
    <property type="match status" value="1"/>
</dbReference>
<accession>A0A8S9PCB7</accession>
<dbReference type="AlphaFoldDB" id="A0A8S9PCB7"/>
<evidence type="ECO:0000256" key="4">
    <source>
        <dbReference type="ARBA" id="ARBA00022527"/>
    </source>
</evidence>
<dbReference type="PRINTS" id="PR00385">
    <property type="entry name" value="P450"/>
</dbReference>
<dbReference type="PROSITE" id="PS00108">
    <property type="entry name" value="PROTEIN_KINASE_ST"/>
    <property type="match status" value="1"/>
</dbReference>
<dbReference type="SUPFAM" id="SSF48264">
    <property type="entry name" value="Cytochrome P450"/>
    <property type="match status" value="1"/>
</dbReference>
<evidence type="ECO:0000256" key="9">
    <source>
        <dbReference type="ARBA" id="ARBA00022729"/>
    </source>
</evidence>
<dbReference type="InterPro" id="IPR008271">
    <property type="entry name" value="Ser/Thr_kinase_AS"/>
</dbReference>
<dbReference type="Gene3D" id="1.10.510.10">
    <property type="entry name" value="Transferase(Phosphotransferase) domain 1"/>
    <property type="match status" value="1"/>
</dbReference>
<evidence type="ECO:0000256" key="20">
    <source>
        <dbReference type="PROSITE-ProRule" id="PRU10141"/>
    </source>
</evidence>
<evidence type="ECO:0000256" key="2">
    <source>
        <dbReference type="ARBA" id="ARBA00004479"/>
    </source>
</evidence>
<comment type="cofactor">
    <cofactor evidence="1 19">
        <name>heme</name>
        <dbReference type="ChEBI" id="CHEBI:30413"/>
    </cofactor>
</comment>